<dbReference type="InterPro" id="IPR005240">
    <property type="entry name" value="DUF389"/>
</dbReference>
<dbReference type="Pfam" id="PF04087">
    <property type="entry name" value="DUF389"/>
    <property type="match status" value="1"/>
</dbReference>
<evidence type="ECO:0008006" key="4">
    <source>
        <dbReference type="Google" id="ProtNLM"/>
    </source>
</evidence>
<dbReference type="Proteomes" id="UP000191980">
    <property type="component" value="Unassembled WGS sequence"/>
</dbReference>
<feature type="transmembrane region" description="Helical" evidence="1">
    <location>
        <begin position="536"/>
        <end position="554"/>
    </location>
</feature>
<accession>A0A1V8M409</accession>
<dbReference type="NCBIfam" id="TIGR00341">
    <property type="entry name" value="TIGR00341 family protein"/>
    <property type="match status" value="1"/>
</dbReference>
<proteinExistence type="predicted"/>
<feature type="transmembrane region" description="Helical" evidence="1">
    <location>
        <begin position="345"/>
        <end position="368"/>
    </location>
</feature>
<dbReference type="RefSeq" id="WP_080523672.1">
    <property type="nucleotide sequence ID" value="NZ_LPUF01000002.1"/>
</dbReference>
<dbReference type="OrthoDB" id="9790659at2"/>
<keyword evidence="3" id="KW-1185">Reference proteome</keyword>
<dbReference type="EMBL" id="LPUF01000002">
    <property type="protein sequence ID" value="OQK16294.1"/>
    <property type="molecule type" value="Genomic_DNA"/>
</dbReference>
<evidence type="ECO:0000256" key="1">
    <source>
        <dbReference type="SAM" id="Phobius"/>
    </source>
</evidence>
<evidence type="ECO:0000313" key="3">
    <source>
        <dbReference type="Proteomes" id="UP000191980"/>
    </source>
</evidence>
<dbReference type="InterPro" id="IPR016064">
    <property type="entry name" value="NAD/diacylglycerol_kinase_sf"/>
</dbReference>
<dbReference type="PANTHER" id="PTHR20992:SF9">
    <property type="entry name" value="AT15442P-RELATED"/>
    <property type="match status" value="1"/>
</dbReference>
<keyword evidence="1" id="KW-0812">Transmembrane</keyword>
<protein>
    <recommendedName>
        <fullName evidence="4">TIGR00341 family protein</fullName>
    </recommendedName>
</protein>
<evidence type="ECO:0000313" key="2">
    <source>
        <dbReference type="EMBL" id="OQK16294.1"/>
    </source>
</evidence>
<keyword evidence="1" id="KW-0472">Membrane</keyword>
<feature type="transmembrane region" description="Helical" evidence="1">
    <location>
        <begin position="473"/>
        <end position="494"/>
    </location>
</feature>
<dbReference type="SUPFAM" id="SSF111331">
    <property type="entry name" value="NAD kinase/diacylglycerol kinase-like"/>
    <property type="match status" value="1"/>
</dbReference>
<dbReference type="AlphaFoldDB" id="A0A1V8M409"/>
<keyword evidence="1" id="KW-1133">Transmembrane helix</keyword>
<name>A0A1V8M409_9GAMM</name>
<feature type="transmembrane region" description="Helical" evidence="1">
    <location>
        <begin position="403"/>
        <end position="429"/>
    </location>
</feature>
<gene>
    <name evidence="2" type="ORF">AU255_14480</name>
</gene>
<comment type="caution">
    <text evidence="2">The sequence shown here is derived from an EMBL/GenBank/DDBJ whole genome shotgun (WGS) entry which is preliminary data.</text>
</comment>
<organism evidence="2 3">
    <name type="scientific">Methyloprofundus sedimenti</name>
    <dbReference type="NCBI Taxonomy" id="1420851"/>
    <lineage>
        <taxon>Bacteria</taxon>
        <taxon>Pseudomonadati</taxon>
        <taxon>Pseudomonadota</taxon>
        <taxon>Gammaproteobacteria</taxon>
        <taxon>Methylococcales</taxon>
        <taxon>Methylococcaceae</taxon>
        <taxon>Methyloprofundus</taxon>
    </lineage>
</organism>
<feature type="transmembrane region" description="Helical" evidence="1">
    <location>
        <begin position="500"/>
        <end position="524"/>
    </location>
</feature>
<dbReference type="STRING" id="1420851.AU255_14480"/>
<feature type="transmembrane region" description="Helical" evidence="1">
    <location>
        <begin position="374"/>
        <end position="396"/>
    </location>
</feature>
<dbReference type="PANTHER" id="PTHR20992">
    <property type="entry name" value="AT15442P-RELATED"/>
    <property type="match status" value="1"/>
</dbReference>
<sequence length="635" mass="68762">MSNIETAWLVHKPEQKHLIAHAQDCAEHLGATLEAVELADFVANASGYLAKNPYVIALLESSDLGILLESAYQHHFKLGLLPVHPKSKVCRLYRIPVKMEDAMPIALDTKGGTKLDLLLCNDEVVTWLVTFGDVPLIELRHMADNQALIWQRLKAVPADLMALFRLKPKTVVITTQKGTKIKTALIGAVVIENDIESMAKHYANMTIAHSDGTLSAALVAPSSVMDYISFVLTAISPNPSPSKSLGYIETTGLLLESDEPIRYYIDSQERSAEKLQFSVIHNAITVKVGEAFIAAPSSNPGKEIVITDTLPQRKEHLLSLKQRLPLFSIAQDDDFKETLLVLKGYACFSVPFVLLIMLSTMLATFGLFLNNTPVVIGAMILAPLMGPLVSMSMSILRNDDKLLIASLQVLGLGTGITLFVAAVTTFLLPYEQATNEILSRLQPNLLDLGVAVVSGIAAAYAHARENIQKSLPGVAVAVALVPPACVMGVGIGWFDWSIISGAGLLFLTNLVGITLAGTFTFLCLGFAPAIKVNRGLGFSIILVILISIPLYQTLVNTGLYSRIEKNISTNTYEVNGKTLSLTEVSAVPLDDKIKIFGQLHSSQLVLASDIAALRDAIQTQLNEPVILDVSLRLVQ</sequence>
<reference evidence="2 3" key="1">
    <citation type="submission" date="2015-12" db="EMBL/GenBank/DDBJ databases">
        <authorList>
            <person name="Shamseldin A."/>
            <person name="Moawad H."/>
            <person name="Abd El-Rahim W.M."/>
            <person name="Sadowsky M.J."/>
        </authorList>
    </citation>
    <scope>NUCLEOTIDE SEQUENCE [LARGE SCALE GENOMIC DNA]</scope>
    <source>
        <strain evidence="2 3">WF1</strain>
    </source>
</reference>